<comment type="cofactor">
    <cofactor evidence="2">
        <name>Zn(2+)</name>
        <dbReference type="ChEBI" id="CHEBI:29105"/>
    </cofactor>
</comment>
<dbReference type="InterPro" id="IPR000086">
    <property type="entry name" value="NUDIX_hydrolase_dom"/>
</dbReference>
<dbReference type="Proteomes" id="UP000269438">
    <property type="component" value="Unassembled WGS sequence"/>
</dbReference>
<dbReference type="EMBL" id="RCUY01000001">
    <property type="protein sequence ID" value="RLP84529.1"/>
    <property type="molecule type" value="Genomic_DNA"/>
</dbReference>
<dbReference type="PROSITE" id="PS00893">
    <property type="entry name" value="NUDIX_BOX"/>
    <property type="match status" value="1"/>
</dbReference>
<dbReference type="InterPro" id="IPR015797">
    <property type="entry name" value="NUDIX_hydrolase-like_dom_sf"/>
</dbReference>
<dbReference type="NCBIfam" id="NF001299">
    <property type="entry name" value="PRK00241.1"/>
    <property type="match status" value="1"/>
</dbReference>
<dbReference type="Pfam" id="PF09297">
    <property type="entry name" value="Zn_ribbon_NUD"/>
    <property type="match status" value="1"/>
</dbReference>
<dbReference type="Pfam" id="PF09296">
    <property type="entry name" value="NUDIX-like"/>
    <property type="match status" value="1"/>
</dbReference>
<evidence type="ECO:0000256" key="6">
    <source>
        <dbReference type="ARBA" id="ARBA00022801"/>
    </source>
</evidence>
<dbReference type="AlphaFoldDB" id="A0A3L7AL22"/>
<dbReference type="InterPro" id="IPR015376">
    <property type="entry name" value="Znr_NADH_PPase"/>
</dbReference>
<reference evidence="12 14" key="1">
    <citation type="submission" date="2018-10" db="EMBL/GenBank/DDBJ databases">
        <authorList>
            <person name="Li J."/>
        </authorList>
    </citation>
    <scope>NUCLEOTIDE SEQUENCE [LARGE SCALE GENOMIC DNA]</scope>
    <source>
        <strain evidence="12 14">JCM 11654</strain>
    </source>
</reference>
<keyword evidence="14" id="KW-1185">Reference proteome</keyword>
<keyword evidence="7" id="KW-0460">Magnesium</keyword>
<dbReference type="EMBL" id="RCUY01000011">
    <property type="protein sequence ID" value="RLP80744.1"/>
    <property type="molecule type" value="Genomic_DNA"/>
</dbReference>
<sequence length="351" mass="37849">MSNHLQAAADNSDRFGILADLPLSRSEIDRDYTTRENPDLAIDLLADADARYLLMRAGTTAVEHARLRLFRASELPADIATLPPTYLGRALQDEAGTPVGARIVSLDLDVLNGADAAGSEADEAAARVHPNGEWGSLRDFGAVFEARDAGLLTEALALVNWHRSSTFCSRCGHLTEVRQAGWSRHCPNCGAEHFPRTDPAIIVLVTDAEDRVLLGSNALWRAGQYSLLAGFVEAGESLEQAVVREIFEEAGVRVVDPRYRGSQPWPLPRSLMLGYTARVAADQDPLAVTPDGEEILDLRWFSRESLRAEAGTLTLPGTTSIARALLDDWLSADGGGDIAAAQADRSGPAWA</sequence>
<dbReference type="InterPro" id="IPR020476">
    <property type="entry name" value="Nudix_hydrolase"/>
</dbReference>
<dbReference type="SUPFAM" id="SSF55811">
    <property type="entry name" value="Nudix"/>
    <property type="match status" value="1"/>
</dbReference>
<dbReference type="PRINTS" id="PR00502">
    <property type="entry name" value="NUDIXFAMILY"/>
</dbReference>
<evidence type="ECO:0000256" key="8">
    <source>
        <dbReference type="ARBA" id="ARBA00023027"/>
    </source>
</evidence>
<accession>A0A3L7AL22</accession>
<evidence type="ECO:0000256" key="9">
    <source>
        <dbReference type="ARBA" id="ARBA00023679"/>
    </source>
</evidence>
<dbReference type="Pfam" id="PF00293">
    <property type="entry name" value="NUDIX"/>
    <property type="match status" value="1"/>
</dbReference>
<dbReference type="GO" id="GO:0046872">
    <property type="term" value="F:metal ion binding"/>
    <property type="evidence" value="ECO:0007669"/>
    <property type="project" value="UniProtKB-KW"/>
</dbReference>
<dbReference type="InterPro" id="IPR050241">
    <property type="entry name" value="NAD-cap_RNA_hydrolase_NudC"/>
</dbReference>
<keyword evidence="8" id="KW-0520">NAD</keyword>
<comment type="caution">
    <text evidence="12">The sequence shown here is derived from an EMBL/GenBank/DDBJ whole genome shotgun (WGS) entry which is preliminary data.</text>
</comment>
<evidence type="ECO:0000256" key="3">
    <source>
        <dbReference type="ARBA" id="ARBA00009595"/>
    </source>
</evidence>
<evidence type="ECO:0000259" key="11">
    <source>
        <dbReference type="PROSITE" id="PS51462"/>
    </source>
</evidence>
<dbReference type="PANTHER" id="PTHR42904">
    <property type="entry name" value="NUDIX HYDROLASE, NUDC SUBFAMILY"/>
    <property type="match status" value="1"/>
</dbReference>
<dbReference type="RefSeq" id="WP_121687014.1">
    <property type="nucleotide sequence ID" value="NZ_RCUY01000001.1"/>
</dbReference>
<evidence type="ECO:0000256" key="10">
    <source>
        <dbReference type="RuleBase" id="RU003476"/>
    </source>
</evidence>
<dbReference type="GO" id="GO:0035529">
    <property type="term" value="F:NADH pyrophosphatase activity"/>
    <property type="evidence" value="ECO:0007669"/>
    <property type="project" value="TreeGrafter"/>
</dbReference>
<evidence type="ECO:0000256" key="4">
    <source>
        <dbReference type="ARBA" id="ARBA00012381"/>
    </source>
</evidence>
<evidence type="ECO:0000313" key="14">
    <source>
        <dbReference type="Proteomes" id="UP000269438"/>
    </source>
</evidence>
<evidence type="ECO:0000313" key="13">
    <source>
        <dbReference type="EMBL" id="RLP84529.1"/>
    </source>
</evidence>
<name>A0A3L7AL22_9MICO</name>
<dbReference type="InterPro" id="IPR049734">
    <property type="entry name" value="NudC-like_C"/>
</dbReference>
<dbReference type="GO" id="GO:0019677">
    <property type="term" value="P:NAD+ catabolic process"/>
    <property type="evidence" value="ECO:0007669"/>
    <property type="project" value="TreeGrafter"/>
</dbReference>
<keyword evidence="6 10" id="KW-0378">Hydrolase</keyword>
<dbReference type="CDD" id="cd03429">
    <property type="entry name" value="NUDIX_NADH_pyrophosphatase_Nudt13"/>
    <property type="match status" value="1"/>
</dbReference>
<dbReference type="InterPro" id="IPR020084">
    <property type="entry name" value="NUDIX_hydrolase_CS"/>
</dbReference>
<dbReference type="CDD" id="cd00350">
    <property type="entry name" value="rubredoxin_like"/>
    <property type="match status" value="1"/>
</dbReference>
<gene>
    <name evidence="13" type="ORF">D9V34_00565</name>
    <name evidence="12" type="ORF">D9V34_12860</name>
</gene>
<dbReference type="GO" id="GO:0006742">
    <property type="term" value="P:NADP+ catabolic process"/>
    <property type="evidence" value="ECO:0007669"/>
    <property type="project" value="TreeGrafter"/>
</dbReference>
<comment type="similarity">
    <text evidence="3">Belongs to the Nudix hydrolase family. NudC subfamily.</text>
</comment>
<protein>
    <recommendedName>
        <fullName evidence="4">NAD(+) diphosphatase</fullName>
        <ecNumber evidence="4">3.6.1.22</ecNumber>
    </recommendedName>
</protein>
<evidence type="ECO:0000313" key="12">
    <source>
        <dbReference type="EMBL" id="RLP80744.1"/>
    </source>
</evidence>
<proteinExistence type="inferred from homology"/>
<dbReference type="PROSITE" id="PS51462">
    <property type="entry name" value="NUDIX"/>
    <property type="match status" value="1"/>
</dbReference>
<dbReference type="GO" id="GO:0005829">
    <property type="term" value="C:cytosol"/>
    <property type="evidence" value="ECO:0007669"/>
    <property type="project" value="TreeGrafter"/>
</dbReference>
<dbReference type="OrthoDB" id="9791656at2"/>
<comment type="catalytic activity">
    <reaction evidence="9">
        <text>a 5'-end NAD(+)-phospho-ribonucleoside in mRNA + H2O = a 5'-end phospho-adenosine-phospho-ribonucleoside in mRNA + beta-nicotinamide D-ribonucleotide + 2 H(+)</text>
        <dbReference type="Rhea" id="RHEA:60876"/>
        <dbReference type="Rhea" id="RHEA-COMP:15698"/>
        <dbReference type="Rhea" id="RHEA-COMP:15719"/>
        <dbReference type="ChEBI" id="CHEBI:14649"/>
        <dbReference type="ChEBI" id="CHEBI:15377"/>
        <dbReference type="ChEBI" id="CHEBI:15378"/>
        <dbReference type="ChEBI" id="CHEBI:144029"/>
        <dbReference type="ChEBI" id="CHEBI:144051"/>
    </reaction>
    <physiologicalReaction direction="left-to-right" evidence="9">
        <dbReference type="Rhea" id="RHEA:60877"/>
    </physiologicalReaction>
</comment>
<comment type="cofactor">
    <cofactor evidence="1">
        <name>Mg(2+)</name>
        <dbReference type="ChEBI" id="CHEBI:18420"/>
    </cofactor>
</comment>
<evidence type="ECO:0000256" key="2">
    <source>
        <dbReference type="ARBA" id="ARBA00001947"/>
    </source>
</evidence>
<evidence type="ECO:0000256" key="1">
    <source>
        <dbReference type="ARBA" id="ARBA00001946"/>
    </source>
</evidence>
<evidence type="ECO:0000256" key="7">
    <source>
        <dbReference type="ARBA" id="ARBA00022842"/>
    </source>
</evidence>
<dbReference type="PANTHER" id="PTHR42904:SF6">
    <property type="entry name" value="NAD-CAPPED RNA HYDROLASE NUDT12"/>
    <property type="match status" value="1"/>
</dbReference>
<dbReference type="EC" id="3.6.1.22" evidence="4"/>
<feature type="domain" description="Nudix hydrolase" evidence="11">
    <location>
        <begin position="195"/>
        <end position="327"/>
    </location>
</feature>
<organism evidence="12 14">
    <name type="scientific">Mycetocola lacteus</name>
    <dbReference type="NCBI Taxonomy" id="76637"/>
    <lineage>
        <taxon>Bacteria</taxon>
        <taxon>Bacillati</taxon>
        <taxon>Actinomycetota</taxon>
        <taxon>Actinomycetes</taxon>
        <taxon>Micrococcales</taxon>
        <taxon>Microbacteriaceae</taxon>
        <taxon>Mycetocola</taxon>
    </lineage>
</organism>
<dbReference type="InterPro" id="IPR015375">
    <property type="entry name" value="NADH_PPase-like_N"/>
</dbReference>
<dbReference type="Gene3D" id="3.90.79.20">
    <property type="match status" value="1"/>
</dbReference>
<evidence type="ECO:0000256" key="5">
    <source>
        <dbReference type="ARBA" id="ARBA00022723"/>
    </source>
</evidence>
<keyword evidence="5" id="KW-0479">Metal-binding</keyword>
<dbReference type="Gene3D" id="3.90.79.10">
    <property type="entry name" value="Nucleoside Triphosphate Pyrophosphohydrolase"/>
    <property type="match status" value="1"/>
</dbReference>